<evidence type="ECO:0000256" key="4">
    <source>
        <dbReference type="ARBA" id="ARBA00022763"/>
    </source>
</evidence>
<evidence type="ECO:0000313" key="9">
    <source>
        <dbReference type="EMBL" id="KAK8971152.1"/>
    </source>
</evidence>
<dbReference type="SMART" id="SM00382">
    <property type="entry name" value="AAA"/>
    <property type="match status" value="1"/>
</dbReference>
<keyword evidence="5" id="KW-0067">ATP-binding</keyword>
<dbReference type="InterPro" id="IPR027417">
    <property type="entry name" value="P-loop_NTPase"/>
</dbReference>
<evidence type="ECO:0000256" key="2">
    <source>
        <dbReference type="ARBA" id="ARBA00006168"/>
    </source>
</evidence>
<comment type="caution">
    <text evidence="9">The sequence shown here is derived from an EMBL/GenBank/DDBJ whole genome shotgun (WGS) entry which is preliminary data.</text>
</comment>
<dbReference type="InterPro" id="IPR004582">
    <property type="entry name" value="Checkpoint_prot_Rad17_Rad24"/>
</dbReference>
<feature type="domain" description="AAA+ ATPase" evidence="8">
    <location>
        <begin position="10"/>
        <end position="187"/>
    </location>
</feature>
<dbReference type="Proteomes" id="UP001412067">
    <property type="component" value="Unassembled WGS sequence"/>
</dbReference>
<dbReference type="Gene3D" id="3.40.50.300">
    <property type="entry name" value="P-loop containing nucleotide triphosphate hydrolases"/>
    <property type="match status" value="1"/>
</dbReference>
<keyword evidence="4" id="KW-0227">DNA damage</keyword>
<evidence type="ECO:0000256" key="3">
    <source>
        <dbReference type="ARBA" id="ARBA00022741"/>
    </source>
</evidence>
<dbReference type="InterPro" id="IPR003959">
    <property type="entry name" value="ATPase_AAA_core"/>
</dbReference>
<keyword evidence="10" id="KW-1185">Reference proteome</keyword>
<evidence type="ECO:0000313" key="10">
    <source>
        <dbReference type="Proteomes" id="UP001412067"/>
    </source>
</evidence>
<dbReference type="CDD" id="cd00009">
    <property type="entry name" value="AAA"/>
    <property type="match status" value="1"/>
</dbReference>
<dbReference type="InterPro" id="IPR003593">
    <property type="entry name" value="AAA+_ATPase"/>
</dbReference>
<protein>
    <recommendedName>
        <fullName evidence="8">AAA+ ATPase domain-containing protein</fullName>
    </recommendedName>
</protein>
<evidence type="ECO:0000256" key="5">
    <source>
        <dbReference type="ARBA" id="ARBA00022840"/>
    </source>
</evidence>
<comment type="subcellular location">
    <subcellularLocation>
        <location evidence="1">Nucleus</location>
    </subcellularLocation>
</comment>
<dbReference type="EMBL" id="JBBWWR010000001">
    <property type="protein sequence ID" value="KAK8971152.1"/>
    <property type="molecule type" value="Genomic_DNA"/>
</dbReference>
<name>A0ABR2N4W2_9ASPA</name>
<gene>
    <name evidence="9" type="ORF">KSP40_PGU020778</name>
</gene>
<keyword evidence="6" id="KW-0539">Nucleus</keyword>
<proteinExistence type="inferred from homology"/>
<evidence type="ECO:0000256" key="1">
    <source>
        <dbReference type="ARBA" id="ARBA00004123"/>
    </source>
</evidence>
<reference evidence="9 10" key="1">
    <citation type="journal article" date="2022" name="Nat. Plants">
        <title>Genomes of leafy and leafless Platanthera orchids illuminate the evolution of mycoheterotrophy.</title>
        <authorList>
            <person name="Li M.H."/>
            <person name="Liu K.W."/>
            <person name="Li Z."/>
            <person name="Lu H.C."/>
            <person name="Ye Q.L."/>
            <person name="Zhang D."/>
            <person name="Wang J.Y."/>
            <person name="Li Y.F."/>
            <person name="Zhong Z.M."/>
            <person name="Liu X."/>
            <person name="Yu X."/>
            <person name="Liu D.K."/>
            <person name="Tu X.D."/>
            <person name="Liu B."/>
            <person name="Hao Y."/>
            <person name="Liao X.Y."/>
            <person name="Jiang Y.T."/>
            <person name="Sun W.H."/>
            <person name="Chen J."/>
            <person name="Chen Y.Q."/>
            <person name="Ai Y."/>
            <person name="Zhai J.W."/>
            <person name="Wu S.S."/>
            <person name="Zhou Z."/>
            <person name="Hsiao Y.Y."/>
            <person name="Wu W.L."/>
            <person name="Chen Y.Y."/>
            <person name="Lin Y.F."/>
            <person name="Hsu J.L."/>
            <person name="Li C.Y."/>
            <person name="Wang Z.W."/>
            <person name="Zhao X."/>
            <person name="Zhong W.Y."/>
            <person name="Ma X.K."/>
            <person name="Ma L."/>
            <person name="Huang J."/>
            <person name="Chen G.Z."/>
            <person name="Huang M.Z."/>
            <person name="Huang L."/>
            <person name="Peng D.H."/>
            <person name="Luo Y.B."/>
            <person name="Zou S.Q."/>
            <person name="Chen S.P."/>
            <person name="Lan S."/>
            <person name="Tsai W.C."/>
            <person name="Van de Peer Y."/>
            <person name="Liu Z.J."/>
        </authorList>
    </citation>
    <scope>NUCLEOTIDE SEQUENCE [LARGE SCALE GENOMIC DNA]</scope>
    <source>
        <strain evidence="9">Lor288</strain>
    </source>
</reference>
<dbReference type="Gene3D" id="1.10.8.60">
    <property type="match status" value="1"/>
</dbReference>
<evidence type="ECO:0000256" key="7">
    <source>
        <dbReference type="ARBA" id="ARBA00023306"/>
    </source>
</evidence>
<dbReference type="Pfam" id="PF00004">
    <property type="entry name" value="AAA"/>
    <property type="match status" value="1"/>
</dbReference>
<keyword evidence="3" id="KW-0547">Nucleotide-binding</keyword>
<dbReference type="SUPFAM" id="SSF52540">
    <property type="entry name" value="P-loop containing nucleoside triphosphate hydrolases"/>
    <property type="match status" value="1"/>
</dbReference>
<organism evidence="9 10">
    <name type="scientific">Platanthera guangdongensis</name>
    <dbReference type="NCBI Taxonomy" id="2320717"/>
    <lineage>
        <taxon>Eukaryota</taxon>
        <taxon>Viridiplantae</taxon>
        <taxon>Streptophyta</taxon>
        <taxon>Embryophyta</taxon>
        <taxon>Tracheophyta</taxon>
        <taxon>Spermatophyta</taxon>
        <taxon>Magnoliopsida</taxon>
        <taxon>Liliopsida</taxon>
        <taxon>Asparagales</taxon>
        <taxon>Orchidaceae</taxon>
        <taxon>Orchidoideae</taxon>
        <taxon>Orchideae</taxon>
        <taxon>Orchidinae</taxon>
        <taxon>Platanthera</taxon>
    </lineage>
</organism>
<keyword evidence="7" id="KW-0131">Cell cycle</keyword>
<accession>A0ABR2N4W2</accession>
<evidence type="ECO:0000259" key="8">
    <source>
        <dbReference type="SMART" id="SM00382"/>
    </source>
</evidence>
<evidence type="ECO:0000256" key="6">
    <source>
        <dbReference type="ARBA" id="ARBA00023242"/>
    </source>
</evidence>
<sequence length="795" mass="88841">MDKTYGCNTLKNALLIAGPVGIGKSSAVYACARELGFKVIEVNASSLRNGAYLRQTFGEAVDSLGLLHWLVDDKFHQTSKPMLELLSSLPDVANNEFQVDSNEMGSKKCNERNATGKKSAPSQVANKTLLLFEEVDIVFNDDHGFISTILKLAEITKRPIILTSNKRKSVLPQPLNRLTVLEFKAPSYQELLCHVSMVCTFEKVRVSCNLLEHIIYACLCDIRRILMLLQFWCQGMRNDTDHSLHSTKISVPFDIDAAHFAIPKIIPWDFHCELSEKLENEICRTISTVNQNDSLVGIALQHKLSSKGNFDPWEINSFVNGPASQSLHNHKKFLNHIDNLEILFDDSYSPLSSSQRLFQKKHDIALSSPSNPLPTSPITLTSPTHEIHGILPIARIEESFNSFEETSISRVCDTYDIHDVSCVPQSSLVSEDKTNTTSCFLSGAISHKQDLTSFSSPNRFTCIRPEVHLTNSDERTLEASKFSRNAAFYLESIQGNEDLVGFENEVKYESSHFQLINDECSRAGFNVCSALKERFACSQEVASVPEAWRKFRTFRGQYKSLLSANSKHASSVASITSKLTDLISEMDIIHQSCNSALCESLEPTATFRVEYGLESCYDTRIDMGFTFAQHGFYFYMMKCATFGSWLGRNSTADVSVEILASSTNSIALGILLTHENCTGHIPSPKALDVKSPQTCMLTEREPVAVPVAKLYDIILRVVPIRLSMVLKGPSFHEYLSFLMHISRLVASLPVGSWEHKPKRRTSLHHLSSCARHFTSEQMELLASRSRVCSSSSSVL</sequence>
<comment type="similarity">
    <text evidence="2">Belongs to the rad17/RAD24 family.</text>
</comment>
<dbReference type="PANTHER" id="PTHR12172">
    <property type="entry name" value="CELL CYCLE CHECKPOINT PROTEIN RAD17"/>
    <property type="match status" value="1"/>
</dbReference>
<dbReference type="PANTHER" id="PTHR12172:SF1">
    <property type="entry name" value="P-LOOP CONTAINING NUCLEOSIDE TRIPHOSPHATE HYDROLASES SUPERFAMILY PROTEIN"/>
    <property type="match status" value="1"/>
</dbReference>